<evidence type="ECO:0000256" key="2">
    <source>
        <dbReference type="ARBA" id="ARBA00022448"/>
    </source>
</evidence>
<comment type="caution">
    <text evidence="12">The sequence shown here is derived from an EMBL/GenBank/DDBJ whole genome shotgun (WGS) entry which is preliminary data.</text>
</comment>
<dbReference type="InterPro" id="IPR011527">
    <property type="entry name" value="ABC1_TM_dom"/>
</dbReference>
<evidence type="ECO:0000256" key="3">
    <source>
        <dbReference type="ARBA" id="ARBA00022692"/>
    </source>
</evidence>
<feature type="transmembrane region" description="Helical" evidence="9">
    <location>
        <begin position="123"/>
        <end position="146"/>
    </location>
</feature>
<keyword evidence="13" id="KW-1185">Reference proteome</keyword>
<feature type="domain" description="ABC transmembrane type-1" evidence="11">
    <location>
        <begin position="123"/>
        <end position="412"/>
    </location>
</feature>
<feature type="region of interest" description="Disordered" evidence="8">
    <location>
        <begin position="489"/>
        <end position="549"/>
    </location>
</feature>
<feature type="transmembrane region" description="Helical" evidence="9">
    <location>
        <begin position="240"/>
        <end position="259"/>
    </location>
</feature>
<dbReference type="CDD" id="cd03250">
    <property type="entry name" value="ABCC_MRP_domain1"/>
    <property type="match status" value="1"/>
</dbReference>
<dbReference type="CDD" id="cd18580">
    <property type="entry name" value="ABC_6TM_ABCC_D2"/>
    <property type="match status" value="1"/>
</dbReference>
<feature type="domain" description="ABC transporter" evidence="10">
    <location>
        <begin position="538"/>
        <end position="759"/>
    </location>
</feature>
<dbReference type="InterPro" id="IPR050173">
    <property type="entry name" value="ABC_transporter_C-like"/>
</dbReference>
<evidence type="ECO:0000259" key="10">
    <source>
        <dbReference type="PROSITE" id="PS50893"/>
    </source>
</evidence>
<evidence type="ECO:0000256" key="1">
    <source>
        <dbReference type="ARBA" id="ARBA00004141"/>
    </source>
</evidence>
<feature type="transmembrane region" description="Helical" evidence="9">
    <location>
        <begin position="354"/>
        <end position="377"/>
    </location>
</feature>
<feature type="compositionally biased region" description="Low complexity" evidence="8">
    <location>
        <begin position="510"/>
        <end position="528"/>
    </location>
</feature>
<feature type="transmembrane region" description="Helical" evidence="9">
    <location>
        <begin position="864"/>
        <end position="883"/>
    </location>
</feature>
<dbReference type="InterPro" id="IPR027417">
    <property type="entry name" value="P-loop_NTPase"/>
</dbReference>
<evidence type="ECO:0000256" key="6">
    <source>
        <dbReference type="ARBA" id="ARBA00022989"/>
    </source>
</evidence>
<feature type="region of interest" description="Disordered" evidence="8">
    <location>
        <begin position="1196"/>
        <end position="1215"/>
    </location>
</feature>
<name>A0ABQ9YGN5_9EUKA</name>
<feature type="transmembrane region" description="Helical" evidence="9">
    <location>
        <begin position="1046"/>
        <end position="1068"/>
    </location>
</feature>
<dbReference type="PROSITE" id="PS50893">
    <property type="entry name" value="ABC_TRANSPORTER_2"/>
    <property type="match status" value="2"/>
</dbReference>
<dbReference type="SUPFAM" id="SSF90123">
    <property type="entry name" value="ABC transporter transmembrane region"/>
    <property type="match status" value="2"/>
</dbReference>
<feature type="domain" description="ABC transporter" evidence="10">
    <location>
        <begin position="1137"/>
        <end position="1396"/>
    </location>
</feature>
<organism evidence="12 13">
    <name type="scientific">Blattamonas nauphoetae</name>
    <dbReference type="NCBI Taxonomy" id="2049346"/>
    <lineage>
        <taxon>Eukaryota</taxon>
        <taxon>Metamonada</taxon>
        <taxon>Preaxostyla</taxon>
        <taxon>Oxymonadida</taxon>
        <taxon>Blattamonas</taxon>
    </lineage>
</organism>
<evidence type="ECO:0000313" key="12">
    <source>
        <dbReference type="EMBL" id="KAK2962825.1"/>
    </source>
</evidence>
<feature type="transmembrane region" description="Helical" evidence="9">
    <location>
        <begin position="389"/>
        <end position="413"/>
    </location>
</feature>
<evidence type="ECO:0000256" key="5">
    <source>
        <dbReference type="ARBA" id="ARBA00022840"/>
    </source>
</evidence>
<dbReference type="CDD" id="cd03244">
    <property type="entry name" value="ABCC_MRP_domain2"/>
    <property type="match status" value="1"/>
</dbReference>
<feature type="compositionally biased region" description="Basic and acidic residues" evidence="8">
    <location>
        <begin position="495"/>
        <end position="509"/>
    </location>
</feature>
<comment type="subcellular location">
    <subcellularLocation>
        <location evidence="1">Membrane</location>
        <topology evidence="1">Multi-pass membrane protein</topology>
    </subcellularLocation>
</comment>
<keyword evidence="6 9" id="KW-1133">Transmembrane helix</keyword>
<gene>
    <name evidence="12" type="ORF">BLNAU_2260</name>
</gene>
<evidence type="ECO:0000256" key="9">
    <source>
        <dbReference type="SAM" id="Phobius"/>
    </source>
</evidence>
<dbReference type="Pfam" id="PF00005">
    <property type="entry name" value="ABC_tran"/>
    <property type="match status" value="2"/>
</dbReference>
<dbReference type="InterPro" id="IPR044726">
    <property type="entry name" value="ABCC_6TM_D2"/>
</dbReference>
<dbReference type="Gene3D" id="3.40.50.300">
    <property type="entry name" value="P-loop containing nucleotide triphosphate hydrolases"/>
    <property type="match status" value="2"/>
</dbReference>
<dbReference type="InterPro" id="IPR003439">
    <property type="entry name" value="ABC_transporter-like_ATP-bd"/>
</dbReference>
<dbReference type="Gene3D" id="1.20.1560.10">
    <property type="entry name" value="ABC transporter type 1, transmembrane domain"/>
    <property type="match status" value="2"/>
</dbReference>
<feature type="transmembrane region" description="Helical" evidence="9">
    <location>
        <begin position="166"/>
        <end position="191"/>
    </location>
</feature>
<dbReference type="PROSITE" id="PS50929">
    <property type="entry name" value="ABC_TM1F"/>
    <property type="match status" value="2"/>
</dbReference>
<keyword evidence="7 9" id="KW-0472">Membrane</keyword>
<evidence type="ECO:0000256" key="7">
    <source>
        <dbReference type="ARBA" id="ARBA00023136"/>
    </source>
</evidence>
<feature type="transmembrane region" description="Helical" evidence="9">
    <location>
        <begin position="960"/>
        <end position="978"/>
    </location>
</feature>
<evidence type="ECO:0000256" key="8">
    <source>
        <dbReference type="SAM" id="MobiDB-lite"/>
    </source>
</evidence>
<protein>
    <submittedName>
        <fullName evidence="12">Multidrug resistance-associated protein</fullName>
    </submittedName>
</protein>
<accession>A0ABQ9YGN5</accession>
<dbReference type="PROSITE" id="PS00211">
    <property type="entry name" value="ABC_TRANSPORTER_1"/>
    <property type="match status" value="2"/>
</dbReference>
<dbReference type="SUPFAM" id="SSF52540">
    <property type="entry name" value="P-loop containing nucleoside triphosphate hydrolases"/>
    <property type="match status" value="2"/>
</dbReference>
<feature type="domain" description="ABC transmembrane type-1" evidence="11">
    <location>
        <begin position="822"/>
        <end position="1101"/>
    </location>
</feature>
<reference evidence="12 13" key="1">
    <citation type="journal article" date="2022" name="bioRxiv">
        <title>Genomics of Preaxostyla Flagellates Illuminates Evolutionary Transitions and the Path Towards Mitochondrial Loss.</title>
        <authorList>
            <person name="Novak L.V.F."/>
            <person name="Treitli S.C."/>
            <person name="Pyrih J."/>
            <person name="Halakuc P."/>
            <person name="Pipaliya S.V."/>
            <person name="Vacek V."/>
            <person name="Brzon O."/>
            <person name="Soukal P."/>
            <person name="Eme L."/>
            <person name="Dacks J.B."/>
            <person name="Karnkowska A."/>
            <person name="Elias M."/>
            <person name="Hampl V."/>
        </authorList>
    </citation>
    <scope>NUCLEOTIDE SEQUENCE [LARGE SCALE GENOMIC DNA]</scope>
    <source>
        <strain evidence="12">NAU3</strain>
        <tissue evidence="12">Gut</tissue>
    </source>
</reference>
<feature type="transmembrane region" description="Helical" evidence="9">
    <location>
        <begin position="822"/>
        <end position="844"/>
    </location>
</feature>
<keyword evidence="4" id="KW-0547">Nucleotide-binding</keyword>
<keyword evidence="2" id="KW-0813">Transport</keyword>
<dbReference type="Proteomes" id="UP001281761">
    <property type="component" value="Unassembled WGS sequence"/>
</dbReference>
<proteinExistence type="predicted"/>
<dbReference type="SMART" id="SM00382">
    <property type="entry name" value="AAA"/>
    <property type="match status" value="2"/>
</dbReference>
<dbReference type="PANTHER" id="PTHR24223">
    <property type="entry name" value="ATP-BINDING CASSETTE SUB-FAMILY C"/>
    <property type="match status" value="1"/>
</dbReference>
<dbReference type="InterPro" id="IPR036640">
    <property type="entry name" value="ABC1_TM_sf"/>
</dbReference>
<evidence type="ECO:0000313" key="13">
    <source>
        <dbReference type="Proteomes" id="UP001281761"/>
    </source>
</evidence>
<dbReference type="InterPro" id="IPR017871">
    <property type="entry name" value="ABC_transporter-like_CS"/>
</dbReference>
<keyword evidence="5" id="KW-0067">ATP-binding</keyword>
<feature type="region of interest" description="Disordered" evidence="8">
    <location>
        <begin position="757"/>
        <end position="797"/>
    </location>
</feature>
<feature type="transmembrane region" description="Helical" evidence="9">
    <location>
        <begin position="265"/>
        <end position="284"/>
    </location>
</feature>
<dbReference type="InterPro" id="IPR003593">
    <property type="entry name" value="AAA+_ATPase"/>
</dbReference>
<dbReference type="EMBL" id="JARBJD010000009">
    <property type="protein sequence ID" value="KAK2962825.1"/>
    <property type="molecule type" value="Genomic_DNA"/>
</dbReference>
<feature type="compositionally biased region" description="Basic and acidic residues" evidence="8">
    <location>
        <begin position="758"/>
        <end position="790"/>
    </location>
</feature>
<evidence type="ECO:0000256" key="4">
    <source>
        <dbReference type="ARBA" id="ARBA00022741"/>
    </source>
</evidence>
<evidence type="ECO:0000259" key="11">
    <source>
        <dbReference type="PROSITE" id="PS50929"/>
    </source>
</evidence>
<feature type="compositionally biased region" description="Basic and acidic residues" evidence="8">
    <location>
        <begin position="23"/>
        <end position="32"/>
    </location>
</feature>
<dbReference type="Pfam" id="PF00664">
    <property type="entry name" value="ABC_membrane"/>
    <property type="match status" value="2"/>
</dbReference>
<keyword evidence="3 9" id="KW-0812">Transmembrane</keyword>
<feature type="transmembrane region" description="Helical" evidence="9">
    <location>
        <begin position="1074"/>
        <end position="1093"/>
    </location>
</feature>
<feature type="region of interest" description="Disordered" evidence="8">
    <location>
        <begin position="1"/>
        <end position="32"/>
    </location>
</feature>
<feature type="transmembrane region" description="Helical" evidence="9">
    <location>
        <begin position="932"/>
        <end position="954"/>
    </location>
</feature>
<sequence>MSRITDPVDTQKSNQAVAPMATSEKDTSSIPEEIHRKNREESHFFIANLFMCFIFPLVCKCRPLRSADIPECHTKDRTSTATSKFMRKFKDKLDEAQQPNAKKPNPSLIRILFSSLSSWEIPVALIAVVISVGFTACQPLMAKGVLKSHISKSTSTSTPSFEAFPYAYAILFILAPTLSAMFDTLSFRLVVHFSARVRSALVGAVYDKVFLLRNVRMTGAAGTGRIVSLVSYDARMIGEVLPTLFQLSGVPVSIIVPTVLLALDLYWVVVVSLVLIVIVLMVSFKIQSKAVAHIFAYLGHTDSLNSVLNETVSGIRTVKVLGLEKVFSKRITDLREGQVGAIQAMVFLMQTMTAVMQASPILVNFATLAVFCAAFTTDADVFAGRVMPSLGYLSMITSPATMIPLYMQSFMLIKMSLTRMSTFLALAERETSRKTEKNENGTNGNTNAVVIKEGEFGWGTAPEIPMTDAEVMQMMKDYAKMTAAAAAAQPVQESADTKQETSTEMETLRPSETTDTSNTPTQTSTEQTYPPNEAAPTVEQQTEDPAKVKGNSVLNDISITIPKGTLTMIVGSVGSGKSSLAEVLSGGLECLNGSVRVDGSVTFCAQSPWIANNTVRGNIVFGAKFDKSRYSETLRVCALDEDMSALAEGDGTMIGEKGVTLSGGQKARIQLARAVYAQKDILVVDDPLSAVDGRVGRFVMDECFCGVLKGKTVVMVTNELRFLDRADQVIVLEGGRIKAHGRLEELGKQGVDLSEYVSKQEKEKDNSEADKGEGSEVEKEAPSEEKDEAKNGLAMTEEEQQTGAIKFSSYLALLSGLMPSPLVAFFLIYVVLSESVVVVAQWWLGKVGPTDAFAPMPFWWKAGVYGLLGVLSLFLLVLRACFVRVGTGRFVRKTFSKLLQHVLASPTRFFDTTPAGRVLNRFVGDLPQVDQFLVSGLLQVMSLIVGLIGQVVVVGLGTPWLVAVGVPLIVVFWVMILISTGMTRDLQRLEAIGRSPVLSQVSETLGGAGVETIRSLGREEEWKEKFWKVNDDLSSRFVIFRLAQKWASLYSSVLASLMFAGVVLMGWLWMDVSQLSVCVLACLAFSSYLTALVNQTVDLEGKMTSFERVRFFSTSLPQESQLERRKVDEAWPQKGEVHFEDVWMKYGEDLPFVLKGVDFKVNGGEKIGVCGRTGAGKSSLAAVLFRLVELDPILSPKAKSSHQTPERGNSEQTETNSGRIVIDGVDISEVGVDRLRSSLGMIPQDPTLFAGTVRFNVDVRGEATDNRIWEVLELVSMKTRIESLGLGLDTIVGEDGVSFSAGERQLLCLARVLIRNCRIVLLDEATASVDVETDGKIQETIRTQLADKTVIVIAHRLDTITDMDRIIVMSEGKVAEFDTPDNLKANPNSVFSGLVNAHF</sequence>